<keyword evidence="1" id="KW-0472">Membrane</keyword>
<dbReference type="AlphaFoldDB" id="A0A1I0PPE7"/>
<feature type="transmembrane region" description="Helical" evidence="1">
    <location>
        <begin position="111"/>
        <end position="129"/>
    </location>
</feature>
<reference evidence="2 3" key="1">
    <citation type="submission" date="2016-10" db="EMBL/GenBank/DDBJ databases">
        <authorList>
            <person name="de Groot N.N."/>
        </authorList>
    </citation>
    <scope>NUCLEOTIDE SEQUENCE [LARGE SCALE GENOMIC DNA]</scope>
    <source>
        <strain evidence="2 3">TC2-24</strain>
    </source>
</reference>
<keyword evidence="1" id="KW-1133">Transmembrane helix</keyword>
<feature type="transmembrane region" description="Helical" evidence="1">
    <location>
        <begin position="46"/>
        <end position="62"/>
    </location>
</feature>
<feature type="transmembrane region" description="Helical" evidence="1">
    <location>
        <begin position="83"/>
        <end position="105"/>
    </location>
</feature>
<keyword evidence="1" id="KW-0812">Transmembrane</keyword>
<evidence type="ECO:0000313" key="2">
    <source>
        <dbReference type="EMBL" id="SEW16284.1"/>
    </source>
</evidence>
<feature type="transmembrane region" description="Helical" evidence="1">
    <location>
        <begin position="21"/>
        <end position="40"/>
    </location>
</feature>
<dbReference type="EMBL" id="FOIQ01000004">
    <property type="protein sequence ID" value="SEW16284.1"/>
    <property type="molecule type" value="Genomic_DNA"/>
</dbReference>
<evidence type="ECO:0000256" key="1">
    <source>
        <dbReference type="SAM" id="Phobius"/>
    </source>
</evidence>
<evidence type="ECO:0000313" key="3">
    <source>
        <dbReference type="Proteomes" id="UP000199373"/>
    </source>
</evidence>
<sequence length="144" mass="16524">MTIVLLNPLMIMRKLNNILNAVFLLGAVLMVIGAGTSLLAWKSAPYIYAVGAVCFTSMQMLQRYEGNNFVIRRLRRMMLLSDFLFLLTALLMFANLTNFFGLSQFAYVQYIYNKWVITLLVAAILQLYSMHRIDQELAKEAKKL</sequence>
<name>A0A1I0PPE7_9BACT</name>
<keyword evidence="3" id="KW-1185">Reference proteome</keyword>
<gene>
    <name evidence="2" type="ORF">SAMN04487850_1917</name>
</gene>
<proteinExistence type="predicted"/>
<dbReference type="Proteomes" id="UP000199373">
    <property type="component" value="Unassembled WGS sequence"/>
</dbReference>
<organism evidence="2 3">
    <name type="scientific">Prevotella aff. ruminicola Tc2-24</name>
    <dbReference type="NCBI Taxonomy" id="81582"/>
    <lineage>
        <taxon>Bacteria</taxon>
        <taxon>Pseudomonadati</taxon>
        <taxon>Bacteroidota</taxon>
        <taxon>Bacteroidia</taxon>
        <taxon>Bacteroidales</taxon>
        <taxon>Prevotellaceae</taxon>
        <taxon>Prevotella</taxon>
    </lineage>
</organism>
<accession>A0A1I0PPE7</accession>
<protein>
    <submittedName>
        <fullName evidence="2">Uncharacterized protein</fullName>
    </submittedName>
</protein>